<feature type="compositionally biased region" description="Polar residues" evidence="1">
    <location>
        <begin position="654"/>
        <end position="669"/>
    </location>
</feature>
<feature type="region of interest" description="Disordered" evidence="1">
    <location>
        <begin position="216"/>
        <end position="310"/>
    </location>
</feature>
<dbReference type="AlphaFoldDB" id="A0A0C3AMR8"/>
<dbReference type="Proteomes" id="UP000054097">
    <property type="component" value="Unassembled WGS sequence"/>
</dbReference>
<dbReference type="Gene3D" id="1.10.20.10">
    <property type="entry name" value="Histone, subunit A"/>
    <property type="match status" value="1"/>
</dbReference>
<feature type="compositionally biased region" description="Pro residues" evidence="1">
    <location>
        <begin position="368"/>
        <end position="378"/>
    </location>
</feature>
<accession>A0A0C3AMR8</accession>
<dbReference type="EMBL" id="KN824310">
    <property type="protein sequence ID" value="KIM25885.1"/>
    <property type="molecule type" value="Genomic_DNA"/>
</dbReference>
<feature type="region of interest" description="Disordered" evidence="1">
    <location>
        <begin position="361"/>
        <end position="775"/>
    </location>
</feature>
<evidence type="ECO:0000313" key="2">
    <source>
        <dbReference type="EMBL" id="KIM25885.1"/>
    </source>
</evidence>
<feature type="compositionally biased region" description="Polar residues" evidence="1">
    <location>
        <begin position="878"/>
        <end position="896"/>
    </location>
</feature>
<evidence type="ECO:0000256" key="1">
    <source>
        <dbReference type="SAM" id="MobiDB-lite"/>
    </source>
</evidence>
<keyword evidence="3" id="KW-1185">Reference proteome</keyword>
<feature type="compositionally biased region" description="Pro residues" evidence="1">
    <location>
        <begin position="624"/>
        <end position="637"/>
    </location>
</feature>
<feature type="compositionally biased region" description="Polar residues" evidence="1">
    <location>
        <begin position="543"/>
        <end position="555"/>
    </location>
</feature>
<dbReference type="HOGENOM" id="CLU_010592_0_0_1"/>
<gene>
    <name evidence="2" type="ORF">M408DRAFT_201613</name>
</gene>
<dbReference type="InterPro" id="IPR009072">
    <property type="entry name" value="Histone-fold"/>
</dbReference>
<feature type="compositionally biased region" description="Polar residues" evidence="1">
    <location>
        <begin position="920"/>
        <end position="929"/>
    </location>
</feature>
<proteinExistence type="predicted"/>
<feature type="compositionally biased region" description="Polar residues" evidence="1">
    <location>
        <begin position="592"/>
        <end position="617"/>
    </location>
</feature>
<evidence type="ECO:0000313" key="3">
    <source>
        <dbReference type="Proteomes" id="UP000054097"/>
    </source>
</evidence>
<feature type="compositionally biased region" description="Acidic residues" evidence="1">
    <location>
        <begin position="498"/>
        <end position="509"/>
    </location>
</feature>
<dbReference type="GO" id="GO:0046982">
    <property type="term" value="F:protein heterodimerization activity"/>
    <property type="evidence" value="ECO:0007669"/>
    <property type="project" value="InterPro"/>
</dbReference>
<reference evidence="2 3" key="1">
    <citation type="submission" date="2014-04" db="EMBL/GenBank/DDBJ databases">
        <authorList>
            <consortium name="DOE Joint Genome Institute"/>
            <person name="Kuo A."/>
            <person name="Zuccaro A."/>
            <person name="Kohler A."/>
            <person name="Nagy L.G."/>
            <person name="Floudas D."/>
            <person name="Copeland A."/>
            <person name="Barry K.W."/>
            <person name="Cichocki N."/>
            <person name="Veneault-Fourrey C."/>
            <person name="LaButti K."/>
            <person name="Lindquist E.A."/>
            <person name="Lipzen A."/>
            <person name="Lundell T."/>
            <person name="Morin E."/>
            <person name="Murat C."/>
            <person name="Sun H."/>
            <person name="Tunlid A."/>
            <person name="Henrissat B."/>
            <person name="Grigoriev I.V."/>
            <person name="Hibbett D.S."/>
            <person name="Martin F."/>
            <person name="Nordberg H.P."/>
            <person name="Cantor M.N."/>
            <person name="Hua S.X."/>
        </authorList>
    </citation>
    <scope>NUCLEOTIDE SEQUENCE [LARGE SCALE GENOMIC DNA]</scope>
    <source>
        <strain evidence="2 3">MAFF 305830</strain>
    </source>
</reference>
<dbReference type="OrthoDB" id="5382203at2759"/>
<organism evidence="2 3">
    <name type="scientific">Serendipita vermifera MAFF 305830</name>
    <dbReference type="NCBI Taxonomy" id="933852"/>
    <lineage>
        <taxon>Eukaryota</taxon>
        <taxon>Fungi</taxon>
        <taxon>Dikarya</taxon>
        <taxon>Basidiomycota</taxon>
        <taxon>Agaricomycotina</taxon>
        <taxon>Agaricomycetes</taxon>
        <taxon>Sebacinales</taxon>
        <taxon>Serendipitaceae</taxon>
        <taxon>Serendipita</taxon>
    </lineage>
</organism>
<reference evidence="3" key="2">
    <citation type="submission" date="2015-01" db="EMBL/GenBank/DDBJ databases">
        <title>Evolutionary Origins and Diversification of the Mycorrhizal Mutualists.</title>
        <authorList>
            <consortium name="DOE Joint Genome Institute"/>
            <consortium name="Mycorrhizal Genomics Consortium"/>
            <person name="Kohler A."/>
            <person name="Kuo A."/>
            <person name="Nagy L.G."/>
            <person name="Floudas D."/>
            <person name="Copeland A."/>
            <person name="Barry K.W."/>
            <person name="Cichocki N."/>
            <person name="Veneault-Fourrey C."/>
            <person name="LaButti K."/>
            <person name="Lindquist E.A."/>
            <person name="Lipzen A."/>
            <person name="Lundell T."/>
            <person name="Morin E."/>
            <person name="Murat C."/>
            <person name="Riley R."/>
            <person name="Ohm R."/>
            <person name="Sun H."/>
            <person name="Tunlid A."/>
            <person name="Henrissat B."/>
            <person name="Grigoriev I.V."/>
            <person name="Hibbett D.S."/>
            <person name="Martin F."/>
        </authorList>
    </citation>
    <scope>NUCLEOTIDE SEQUENCE [LARGE SCALE GENOMIC DNA]</scope>
    <source>
        <strain evidence="3">MAFF 305830</strain>
    </source>
</reference>
<feature type="compositionally biased region" description="Polar residues" evidence="1">
    <location>
        <begin position="688"/>
        <end position="708"/>
    </location>
</feature>
<name>A0A0C3AMR8_SERVB</name>
<feature type="compositionally biased region" description="Basic residues" evidence="1">
    <location>
        <begin position="223"/>
        <end position="232"/>
    </location>
</feature>
<feature type="compositionally biased region" description="Polar residues" evidence="1">
    <location>
        <begin position="458"/>
        <end position="471"/>
    </location>
</feature>
<dbReference type="STRING" id="933852.A0A0C3AMR8"/>
<feature type="compositionally biased region" description="Polar residues" evidence="1">
    <location>
        <begin position="730"/>
        <end position="744"/>
    </location>
</feature>
<feature type="compositionally biased region" description="Polar residues" evidence="1">
    <location>
        <begin position="571"/>
        <end position="581"/>
    </location>
</feature>
<feature type="region of interest" description="Disordered" evidence="1">
    <location>
        <begin position="865"/>
        <end position="955"/>
    </location>
</feature>
<sequence length="955" mass="101739">MDRAPSYLSQSKAEAILSEVRPTKVKTDTLICVNVFLDELLWLVLSTARSFSTDRLKIGLLKTLPTTLGKEALLEAEVELRAYWEKTGPNALRALENSPSSSPTEFPLQAAFELLRHKCEAYSTLGEMDEDADVEARMQARMLQATTNPPNTNAVAPAALYLTAVLEHICEHILANVARVVGRDASRSSAHVSDLNLALCEDEAIYQLFRTMKVQEQIDRQSKSSRPRRSKSVSRGDSGPPSRTGSPNPPHNSDKMRASADASGPTFLTSGHPPSSADKARAIKMFKNSSESQSGKDHQRTTSAMSESTKRTMLAFQNQEAEDENGTQDFDDLMRSGTTMKVSLTPDRLKTFEVYNKQKIAKAAKATPPSPSAEPAPPFKSIRPVASAKSIGRASELLDEKDAAALSRLPRNHSIATPQEAGIRAPPQRRGSDGTTQPPLANPSLLRKASVGNAMASAPSSYQPNARNNLQPIDMSGGIPKRNRTGPRGPARNRESLDLDDVMDVEDEIAFGPPPMTPKAAAPNGTSSSTRDLIDFLSEGPPETTSLPPIQTNGLNEKPAKSGGRLRSMFSRGNRQQSTEVLNMGPPPSVMQPKNINTASPLIRSNSSLKKQRSAGNLATPKPAVQPFPPHEFPRPPNYARSSAPPSPTLTSPVITNSPHDSQPSSMQGERNRHISVSRKAVPVWEGGQNSTLPVPSPTIGNRSSSDTRGPPSPKPSTSSIGGAHRENSLPHTGQNTLPTPTKESPSSPINSPPTPHSATSRRAGLVPAPRSAGIPNLPAAKAVDVVDMRKKLANATSVPEARLLVDMFLAQWGFTAAALNQAETVAEVPPAITLNGGEQDDDAGVGVVEMLLGEGKHEARIVPSPEEQAQAPPGLSVASSPTVSDTPLTPNSYSTARVAGHSPVRPVRVDIKAGERNGSVPTPTSANGNGRGDGHSPVHHHRYGNGNGSPVVVG</sequence>
<protein>
    <submittedName>
        <fullName evidence="2">Uncharacterized protein</fullName>
    </submittedName>
</protein>